<evidence type="ECO:0000256" key="1">
    <source>
        <dbReference type="ARBA" id="ARBA00004141"/>
    </source>
</evidence>
<evidence type="ECO:0000256" key="5">
    <source>
        <dbReference type="SAM" id="Phobius"/>
    </source>
</evidence>
<dbReference type="EMBL" id="FNCF01000001">
    <property type="protein sequence ID" value="SDF53892.1"/>
    <property type="molecule type" value="Genomic_DNA"/>
</dbReference>
<feature type="transmembrane region" description="Helical" evidence="5">
    <location>
        <begin position="217"/>
        <end position="245"/>
    </location>
</feature>
<feature type="transmembrane region" description="Helical" evidence="5">
    <location>
        <begin position="23"/>
        <end position="45"/>
    </location>
</feature>
<feature type="transmembrane region" description="Helical" evidence="5">
    <location>
        <begin position="289"/>
        <end position="307"/>
    </location>
</feature>
<dbReference type="PANTHER" id="PTHR43471:SF3">
    <property type="entry name" value="ABC TRANSPORTER PERMEASE PROTEIN NATB"/>
    <property type="match status" value="1"/>
</dbReference>
<organism evidence="7 8">
    <name type="scientific">Klenkia brasiliensis</name>
    <dbReference type="NCBI Taxonomy" id="333142"/>
    <lineage>
        <taxon>Bacteria</taxon>
        <taxon>Bacillati</taxon>
        <taxon>Actinomycetota</taxon>
        <taxon>Actinomycetes</taxon>
        <taxon>Geodermatophilales</taxon>
        <taxon>Geodermatophilaceae</taxon>
        <taxon>Klenkia</taxon>
    </lineage>
</organism>
<evidence type="ECO:0000259" key="6">
    <source>
        <dbReference type="Pfam" id="PF12698"/>
    </source>
</evidence>
<dbReference type="Proteomes" id="UP000198863">
    <property type="component" value="Unassembled WGS sequence"/>
</dbReference>
<reference evidence="8" key="1">
    <citation type="submission" date="2016-10" db="EMBL/GenBank/DDBJ databases">
        <authorList>
            <person name="Varghese N."/>
            <person name="Submissions S."/>
        </authorList>
    </citation>
    <scope>NUCLEOTIDE SEQUENCE [LARGE SCALE GENOMIC DNA]</scope>
    <source>
        <strain evidence="8">DSM 44526</strain>
    </source>
</reference>
<sequence>MSAAGQVRLVARREITTRVRDKGFIISSLVIVLLVVGVMIFQLVAGGQGSTTTVGVVGGNPSVQTALQQAGEASGTAVTVTELPDEAAARQAVEDGDVDGAVLDPTGDSPQLLVESSGSVDDVVRSAVGALSVGAQLAAQGVDLQPAPNVAVTELDPSGDDDGPAVVVALVGVVVLYGLLILFGQFVAQGVVEEKSSRVVELLLSTMKPWQLLAGKILGLGVLGLAQMVLIAAVGVTGALALGVVSVPGQLIGTVLVVIGWFLVGYAFYASVFAAAASLVSRQEDLGSVLTPTTLLLVVGFFISIQAGSDPGSGLATVTSFVPGLTPLVMPVRMAAGDVPLWQVLLAVAIMAVAIALVVRIGGRVYAGALLRTGGKTKLREALRAERA</sequence>
<keyword evidence="8" id="KW-1185">Reference proteome</keyword>
<dbReference type="OrthoDB" id="3268959at2"/>
<dbReference type="PANTHER" id="PTHR43471">
    <property type="entry name" value="ABC TRANSPORTER PERMEASE"/>
    <property type="match status" value="1"/>
</dbReference>
<evidence type="ECO:0000256" key="4">
    <source>
        <dbReference type="ARBA" id="ARBA00023136"/>
    </source>
</evidence>
<feature type="transmembrane region" description="Helical" evidence="5">
    <location>
        <begin position="165"/>
        <end position="188"/>
    </location>
</feature>
<feature type="transmembrane region" description="Helical" evidence="5">
    <location>
        <begin position="251"/>
        <end position="277"/>
    </location>
</feature>
<dbReference type="InterPro" id="IPR013525">
    <property type="entry name" value="ABC2_TM"/>
</dbReference>
<protein>
    <submittedName>
        <fullName evidence="7">ABC-2 type transport system permease protein</fullName>
    </submittedName>
</protein>
<evidence type="ECO:0000256" key="2">
    <source>
        <dbReference type="ARBA" id="ARBA00022692"/>
    </source>
</evidence>
<proteinExistence type="predicted"/>
<dbReference type="GO" id="GO:0140359">
    <property type="term" value="F:ABC-type transporter activity"/>
    <property type="evidence" value="ECO:0007669"/>
    <property type="project" value="InterPro"/>
</dbReference>
<dbReference type="AlphaFoldDB" id="A0A1G7LWM3"/>
<dbReference type="Pfam" id="PF12698">
    <property type="entry name" value="ABC2_membrane_3"/>
    <property type="match status" value="1"/>
</dbReference>
<dbReference type="GO" id="GO:0016020">
    <property type="term" value="C:membrane"/>
    <property type="evidence" value="ECO:0007669"/>
    <property type="project" value="UniProtKB-SubCell"/>
</dbReference>
<keyword evidence="4 5" id="KW-0472">Membrane</keyword>
<accession>A0A1G7LWM3</accession>
<feature type="transmembrane region" description="Helical" evidence="5">
    <location>
        <begin position="341"/>
        <end position="362"/>
    </location>
</feature>
<comment type="subcellular location">
    <subcellularLocation>
        <location evidence="1">Membrane</location>
        <topology evidence="1">Multi-pass membrane protein</topology>
    </subcellularLocation>
</comment>
<evidence type="ECO:0000313" key="8">
    <source>
        <dbReference type="Proteomes" id="UP000198863"/>
    </source>
</evidence>
<dbReference type="RefSeq" id="WP_091057443.1">
    <property type="nucleotide sequence ID" value="NZ_FNCF01000001.1"/>
</dbReference>
<keyword evidence="3 5" id="KW-1133">Transmembrane helix</keyword>
<name>A0A1G7LWM3_9ACTN</name>
<keyword evidence="2 5" id="KW-0812">Transmembrane</keyword>
<evidence type="ECO:0000313" key="7">
    <source>
        <dbReference type="EMBL" id="SDF53892.1"/>
    </source>
</evidence>
<gene>
    <name evidence="7" type="ORF">SAMN05660324_0420</name>
</gene>
<evidence type="ECO:0000256" key="3">
    <source>
        <dbReference type="ARBA" id="ARBA00022989"/>
    </source>
</evidence>
<feature type="domain" description="ABC-2 type transporter transmembrane" evidence="6">
    <location>
        <begin position="22"/>
        <end position="359"/>
    </location>
</feature>